<dbReference type="PANTHER" id="PTHR10885">
    <property type="entry name" value="ISOPENTENYL-DIPHOSPHATE DELTA-ISOMERASE"/>
    <property type="match status" value="1"/>
</dbReference>
<evidence type="ECO:0000259" key="1">
    <source>
        <dbReference type="PROSITE" id="PS51462"/>
    </source>
</evidence>
<dbReference type="SUPFAM" id="SSF55811">
    <property type="entry name" value="Nudix"/>
    <property type="match status" value="1"/>
</dbReference>
<sequence>MAETTKPKIIVVDENDKIIGHKNRGTLKKEDIYRVSALWITNSRDEILLARRHHTKSHHPRKWGPAVAGTVDEGETYEENIIKEAEEELGLKNIKPSLGPKTKTDNEFHNFTQSYTLNIDKELNEFKIQEDEVEEIKWFSPDELKKELQEHPEEFLPTMKKYFELFFPALNVNN</sequence>
<feature type="domain" description="Nudix hydrolase" evidence="1">
    <location>
        <begin position="31"/>
        <end position="161"/>
    </location>
</feature>
<proteinExistence type="predicted"/>
<dbReference type="PANTHER" id="PTHR10885:SF0">
    <property type="entry name" value="ISOPENTENYL-DIPHOSPHATE DELTA-ISOMERASE"/>
    <property type="match status" value="1"/>
</dbReference>
<dbReference type="AlphaFoldDB" id="A0A1F5EKA1"/>
<dbReference type="Pfam" id="PF00293">
    <property type="entry name" value="NUDIX"/>
    <property type="match status" value="1"/>
</dbReference>
<dbReference type="InterPro" id="IPR015797">
    <property type="entry name" value="NUDIX_hydrolase-like_dom_sf"/>
</dbReference>
<dbReference type="Proteomes" id="UP000186029">
    <property type="component" value="Unassembled WGS sequence"/>
</dbReference>
<gene>
    <name evidence="2" type="ORF">A2Z61_01505</name>
</gene>
<dbReference type="Gene3D" id="3.90.79.10">
    <property type="entry name" value="Nucleoside Triphosphate Pyrophosphohydrolase"/>
    <property type="match status" value="1"/>
</dbReference>
<organism evidence="2 3">
    <name type="scientific">Candidatus Campbellbacteria bacterium RIFCSPLOWO2_02_35_12</name>
    <dbReference type="NCBI Taxonomy" id="1797580"/>
    <lineage>
        <taxon>Bacteria</taxon>
        <taxon>Candidatus Campbelliibacteriota</taxon>
    </lineage>
</organism>
<evidence type="ECO:0000313" key="3">
    <source>
        <dbReference type="Proteomes" id="UP000186029"/>
    </source>
</evidence>
<dbReference type="PROSITE" id="PS51462">
    <property type="entry name" value="NUDIX"/>
    <property type="match status" value="1"/>
</dbReference>
<dbReference type="STRING" id="1797580.A2Z61_01505"/>
<dbReference type="GO" id="GO:0003824">
    <property type="term" value="F:catalytic activity"/>
    <property type="evidence" value="ECO:0007669"/>
    <property type="project" value="UniProtKB-ARBA"/>
</dbReference>
<comment type="caution">
    <text evidence="2">The sequence shown here is derived from an EMBL/GenBank/DDBJ whole genome shotgun (WGS) entry which is preliminary data.</text>
</comment>
<protein>
    <recommendedName>
        <fullName evidence="1">Nudix hydrolase domain-containing protein</fullName>
    </recommendedName>
</protein>
<dbReference type="EMBL" id="MFAC01000001">
    <property type="protein sequence ID" value="OGD67847.1"/>
    <property type="molecule type" value="Genomic_DNA"/>
</dbReference>
<reference evidence="2 3" key="1">
    <citation type="journal article" date="2016" name="Nat. Commun.">
        <title>Thousands of microbial genomes shed light on interconnected biogeochemical processes in an aquifer system.</title>
        <authorList>
            <person name="Anantharaman K."/>
            <person name="Brown C.T."/>
            <person name="Hug L.A."/>
            <person name="Sharon I."/>
            <person name="Castelle C.J."/>
            <person name="Probst A.J."/>
            <person name="Thomas B.C."/>
            <person name="Singh A."/>
            <person name="Wilkins M.J."/>
            <person name="Karaoz U."/>
            <person name="Brodie E.L."/>
            <person name="Williams K.H."/>
            <person name="Hubbard S.S."/>
            <person name="Banfield J.F."/>
        </authorList>
    </citation>
    <scope>NUCLEOTIDE SEQUENCE [LARGE SCALE GENOMIC DNA]</scope>
</reference>
<evidence type="ECO:0000313" key="2">
    <source>
        <dbReference type="EMBL" id="OGD67847.1"/>
    </source>
</evidence>
<accession>A0A1F5EKA1</accession>
<dbReference type="InterPro" id="IPR000086">
    <property type="entry name" value="NUDIX_hydrolase_dom"/>
</dbReference>
<name>A0A1F5EKA1_9BACT</name>